<dbReference type="GO" id="GO:0000155">
    <property type="term" value="F:phosphorelay sensor kinase activity"/>
    <property type="evidence" value="ECO:0007669"/>
    <property type="project" value="InterPro"/>
</dbReference>
<evidence type="ECO:0000256" key="1">
    <source>
        <dbReference type="ARBA" id="ARBA00000085"/>
    </source>
</evidence>
<dbReference type="EC" id="2.7.13.3" evidence="3"/>
<dbReference type="Gene3D" id="3.30.565.10">
    <property type="entry name" value="Histidine kinase-like ATPase, C-terminal domain"/>
    <property type="match status" value="1"/>
</dbReference>
<evidence type="ECO:0000256" key="6">
    <source>
        <dbReference type="ARBA" id="ARBA00022553"/>
    </source>
</evidence>
<dbReference type="InterPro" id="IPR038421">
    <property type="entry name" value="RisS_PPD_sf"/>
</dbReference>
<dbReference type="SMART" id="SM00387">
    <property type="entry name" value="HATPase_c"/>
    <property type="match status" value="1"/>
</dbReference>
<comment type="caution">
    <text evidence="18">The sequence shown here is derived from an EMBL/GenBank/DDBJ whole genome shotgun (WGS) entry which is preliminary data.</text>
</comment>
<dbReference type="InterPro" id="IPR003660">
    <property type="entry name" value="HAMP_dom"/>
</dbReference>
<dbReference type="Gene3D" id="3.30.450.300">
    <property type="entry name" value="Sensor histidine kinase RisS, periplasmic domain"/>
    <property type="match status" value="1"/>
</dbReference>
<dbReference type="PROSITE" id="PS50109">
    <property type="entry name" value="HIS_KIN"/>
    <property type="match status" value="1"/>
</dbReference>
<dbReference type="PRINTS" id="PR00344">
    <property type="entry name" value="BCTRLSENSOR"/>
</dbReference>
<keyword evidence="7" id="KW-0808">Transferase</keyword>
<feature type="transmembrane region" description="Helical" evidence="15">
    <location>
        <begin position="174"/>
        <end position="196"/>
    </location>
</feature>
<name>C3X1L5_9BURK</name>
<dbReference type="Proteomes" id="UP000003973">
    <property type="component" value="Unassembled WGS sequence"/>
</dbReference>
<dbReference type="InterPro" id="IPR032408">
    <property type="entry name" value="RisS_PPD"/>
</dbReference>
<dbReference type="PANTHER" id="PTHR44936:SF5">
    <property type="entry name" value="SENSOR HISTIDINE KINASE ENVZ"/>
    <property type="match status" value="1"/>
</dbReference>
<comment type="catalytic activity">
    <reaction evidence="1">
        <text>ATP + protein L-histidine = ADP + protein N-phospho-L-histidine.</text>
        <dbReference type="EC" id="2.7.13.3"/>
    </reaction>
</comment>
<evidence type="ECO:0000256" key="11">
    <source>
        <dbReference type="ARBA" id="ARBA00022840"/>
    </source>
</evidence>
<accession>C3X1L5</accession>
<keyword evidence="14 15" id="KW-0472">Membrane</keyword>
<dbReference type="SMART" id="SM00304">
    <property type="entry name" value="HAMP"/>
    <property type="match status" value="1"/>
</dbReference>
<reference evidence="18" key="1">
    <citation type="submission" date="2011-10" db="EMBL/GenBank/DDBJ databases">
        <title>The Genome Sequence of Oxalobacter formigenes HOxBLS.</title>
        <authorList>
            <consortium name="The Broad Institute Genome Sequencing Platform"/>
            <person name="Earl A."/>
            <person name="Ward D."/>
            <person name="Feldgarden M."/>
            <person name="Gevers D."/>
            <person name="Allison M.J."/>
            <person name="Humphrey S."/>
            <person name="Young S.K."/>
            <person name="Zeng Q."/>
            <person name="Gargeya S."/>
            <person name="Fitzgerald M."/>
            <person name="Haas B."/>
            <person name="Abouelleil A."/>
            <person name="Alvarado L."/>
            <person name="Arachchi H.M."/>
            <person name="Berlin A."/>
            <person name="Brown A."/>
            <person name="Chapman S.B."/>
            <person name="Chen Z."/>
            <person name="Dunbar C."/>
            <person name="Freedman E."/>
            <person name="Gearin G."/>
            <person name="Goldberg J."/>
            <person name="Griggs A."/>
            <person name="Gujja S."/>
            <person name="Heiman D."/>
            <person name="Howarth C."/>
            <person name="Larson L."/>
            <person name="Lui A."/>
            <person name="MacDonald P.J.P."/>
            <person name="Montmayeur A."/>
            <person name="Murphy C."/>
            <person name="Neiman D."/>
            <person name="Pearson M."/>
            <person name="Priest M."/>
            <person name="Roberts A."/>
            <person name="Saif S."/>
            <person name="Shea T."/>
            <person name="Shenoy N."/>
            <person name="Sisk P."/>
            <person name="Stolte C."/>
            <person name="Sykes S."/>
            <person name="Wortman J."/>
            <person name="Nusbaum C."/>
            <person name="Birren B."/>
        </authorList>
    </citation>
    <scope>NUCLEOTIDE SEQUENCE [LARGE SCALE GENOMIC DNA]</scope>
    <source>
        <strain evidence="18">HOxBLS</strain>
    </source>
</reference>
<dbReference type="eggNOG" id="COG2205">
    <property type="taxonomic scope" value="Bacteria"/>
</dbReference>
<dbReference type="SUPFAM" id="SSF47384">
    <property type="entry name" value="Homodimeric domain of signal transducing histidine kinase"/>
    <property type="match status" value="1"/>
</dbReference>
<feature type="transmembrane region" description="Helical" evidence="15">
    <location>
        <begin position="26"/>
        <end position="49"/>
    </location>
</feature>
<evidence type="ECO:0000256" key="13">
    <source>
        <dbReference type="ARBA" id="ARBA00023012"/>
    </source>
</evidence>
<evidence type="ECO:0000256" key="8">
    <source>
        <dbReference type="ARBA" id="ARBA00022692"/>
    </source>
</evidence>
<keyword evidence="8 15" id="KW-0812">Transmembrane</keyword>
<keyword evidence="4" id="KW-1003">Cell membrane</keyword>
<evidence type="ECO:0000256" key="14">
    <source>
        <dbReference type="ARBA" id="ARBA00023136"/>
    </source>
</evidence>
<keyword evidence="6" id="KW-0597">Phosphoprotein</keyword>
<dbReference type="InterPro" id="IPR003661">
    <property type="entry name" value="HisK_dim/P_dom"/>
</dbReference>
<feature type="domain" description="HAMP" evidence="17">
    <location>
        <begin position="194"/>
        <end position="246"/>
    </location>
</feature>
<evidence type="ECO:0000256" key="4">
    <source>
        <dbReference type="ARBA" id="ARBA00022475"/>
    </source>
</evidence>
<dbReference type="SMART" id="SM00388">
    <property type="entry name" value="HisKA"/>
    <property type="match status" value="1"/>
</dbReference>
<comment type="subcellular location">
    <subcellularLocation>
        <location evidence="2">Cell inner membrane</location>
        <topology evidence="2">Multi-pass membrane protein</topology>
    </subcellularLocation>
</comment>
<dbReference type="SUPFAM" id="SSF55874">
    <property type="entry name" value="ATPase domain of HSP90 chaperone/DNA topoisomerase II/histidine kinase"/>
    <property type="match status" value="1"/>
</dbReference>
<dbReference type="Pfam" id="PF16524">
    <property type="entry name" value="RisS_PPD"/>
    <property type="match status" value="1"/>
</dbReference>
<dbReference type="Pfam" id="PF02518">
    <property type="entry name" value="HATPase_c"/>
    <property type="match status" value="1"/>
</dbReference>
<dbReference type="AlphaFoldDB" id="C3X1L5"/>
<evidence type="ECO:0000259" key="17">
    <source>
        <dbReference type="PROSITE" id="PS50885"/>
    </source>
</evidence>
<dbReference type="InterPro" id="IPR050980">
    <property type="entry name" value="2C_sensor_his_kinase"/>
</dbReference>
<sequence length="465" mass="51518">MSDHSQLRSMQSVLPVSPVPWWKSSLFWRTFFLVGIVLVISMGAWIASFRLEQRGTRARAIAEQVVSLVTITRAALVHSEPESRRELLFDLASNEGIRIYPLEPTDQIEPAASGDDLMQSMLPYIQQKMGSDTILSPRVNDMPGFWISFALEEDDVYWLRLDNGRVRGISGLRWLGWGGIVLVLSLLGAGFISRLLNEPLARLAYAARQMANGKSPEPLPEKGITEIREANHSFNQMVKDLERVDSDRTEILAGISHDLRTPLTRMRLELEMSSLPAESREGMQSDISQMDAIVGQFLDYARLGAPAASETVDLSSLLHSIVEEAARRPGLRLTARIEDGLTVVASEVDIRRLVNNVLTNAGRYGKTPGSDLAEVDITCYRAGDEVKIELADCGIGVPETELERMLRPFTRMDNARGQANGSGLGLAIVSRIAKRYRGRVRLENRENGGFIVSVSFPAAKFPKAS</sequence>
<evidence type="ECO:0000256" key="5">
    <source>
        <dbReference type="ARBA" id="ARBA00022519"/>
    </source>
</evidence>
<dbReference type="Pfam" id="PF00672">
    <property type="entry name" value="HAMP"/>
    <property type="match status" value="1"/>
</dbReference>
<evidence type="ECO:0000256" key="9">
    <source>
        <dbReference type="ARBA" id="ARBA00022741"/>
    </source>
</evidence>
<dbReference type="InterPro" id="IPR036097">
    <property type="entry name" value="HisK_dim/P_sf"/>
</dbReference>
<dbReference type="PANTHER" id="PTHR44936">
    <property type="entry name" value="SENSOR PROTEIN CREC"/>
    <property type="match status" value="1"/>
</dbReference>
<keyword evidence="19" id="KW-1185">Reference proteome</keyword>
<dbReference type="PROSITE" id="PS50885">
    <property type="entry name" value="HAMP"/>
    <property type="match status" value="1"/>
</dbReference>
<dbReference type="InterPro" id="IPR005467">
    <property type="entry name" value="His_kinase_dom"/>
</dbReference>
<keyword evidence="13" id="KW-0902">Two-component regulatory system</keyword>
<evidence type="ECO:0000256" key="15">
    <source>
        <dbReference type="SAM" id="Phobius"/>
    </source>
</evidence>
<evidence type="ECO:0000313" key="19">
    <source>
        <dbReference type="Proteomes" id="UP000003973"/>
    </source>
</evidence>
<dbReference type="Gene3D" id="1.10.287.130">
    <property type="match status" value="1"/>
</dbReference>
<dbReference type="GO" id="GO:0005524">
    <property type="term" value="F:ATP binding"/>
    <property type="evidence" value="ECO:0007669"/>
    <property type="project" value="UniProtKB-KW"/>
</dbReference>
<gene>
    <name evidence="18" type="ORF">OFAG_00254</name>
</gene>
<dbReference type="InterPro" id="IPR003594">
    <property type="entry name" value="HATPase_dom"/>
</dbReference>
<evidence type="ECO:0000256" key="2">
    <source>
        <dbReference type="ARBA" id="ARBA00004429"/>
    </source>
</evidence>
<keyword evidence="10" id="KW-0418">Kinase</keyword>
<dbReference type="InterPro" id="IPR036890">
    <property type="entry name" value="HATPase_C_sf"/>
</dbReference>
<dbReference type="EMBL" id="ACDP02000029">
    <property type="protein sequence ID" value="EEO27101.2"/>
    <property type="molecule type" value="Genomic_DNA"/>
</dbReference>
<proteinExistence type="predicted"/>
<dbReference type="InterPro" id="IPR004358">
    <property type="entry name" value="Sig_transdc_His_kin-like_C"/>
</dbReference>
<dbReference type="CDD" id="cd06225">
    <property type="entry name" value="HAMP"/>
    <property type="match status" value="1"/>
</dbReference>
<dbReference type="Pfam" id="PF00512">
    <property type="entry name" value="HisKA"/>
    <property type="match status" value="1"/>
</dbReference>
<dbReference type="HOGENOM" id="CLU_000445_89_27_4"/>
<keyword evidence="5" id="KW-0997">Cell inner membrane</keyword>
<dbReference type="CDD" id="cd00082">
    <property type="entry name" value="HisKA"/>
    <property type="match status" value="1"/>
</dbReference>
<keyword evidence="9" id="KW-0547">Nucleotide-binding</keyword>
<organism evidence="18 19">
    <name type="scientific">Oxalobacter paraformigenes</name>
    <dbReference type="NCBI Taxonomy" id="556268"/>
    <lineage>
        <taxon>Bacteria</taxon>
        <taxon>Pseudomonadati</taxon>
        <taxon>Pseudomonadota</taxon>
        <taxon>Betaproteobacteria</taxon>
        <taxon>Burkholderiales</taxon>
        <taxon>Oxalobacteraceae</taxon>
        <taxon>Oxalobacter</taxon>
    </lineage>
</organism>
<dbReference type="GO" id="GO:0005886">
    <property type="term" value="C:plasma membrane"/>
    <property type="evidence" value="ECO:0007669"/>
    <property type="project" value="UniProtKB-SubCell"/>
</dbReference>
<keyword evidence="11" id="KW-0067">ATP-binding</keyword>
<keyword evidence="12 15" id="KW-1133">Transmembrane helix</keyword>
<protein>
    <recommendedName>
        <fullName evidence="3">histidine kinase</fullName>
        <ecNumber evidence="3">2.7.13.3</ecNumber>
    </recommendedName>
</protein>
<evidence type="ECO:0000256" key="12">
    <source>
        <dbReference type="ARBA" id="ARBA00022989"/>
    </source>
</evidence>
<evidence type="ECO:0000313" key="18">
    <source>
        <dbReference type="EMBL" id="EEO27101.2"/>
    </source>
</evidence>
<evidence type="ECO:0000259" key="16">
    <source>
        <dbReference type="PROSITE" id="PS50109"/>
    </source>
</evidence>
<dbReference type="RefSeq" id="WP_020995304.1">
    <property type="nucleotide sequence ID" value="NZ_CABMNL010000001.1"/>
</dbReference>
<evidence type="ECO:0000256" key="7">
    <source>
        <dbReference type="ARBA" id="ARBA00022679"/>
    </source>
</evidence>
<evidence type="ECO:0000256" key="10">
    <source>
        <dbReference type="ARBA" id="ARBA00022777"/>
    </source>
</evidence>
<dbReference type="SUPFAM" id="SSF158472">
    <property type="entry name" value="HAMP domain-like"/>
    <property type="match status" value="1"/>
</dbReference>
<evidence type="ECO:0000256" key="3">
    <source>
        <dbReference type="ARBA" id="ARBA00012438"/>
    </source>
</evidence>
<feature type="domain" description="Histidine kinase" evidence="16">
    <location>
        <begin position="254"/>
        <end position="460"/>
    </location>
</feature>